<accession>A0A2N6CX82</accession>
<dbReference type="GO" id="GO:0008652">
    <property type="term" value="P:amino acid biosynthetic process"/>
    <property type="evidence" value="ECO:0007669"/>
    <property type="project" value="UniProtKB-KW"/>
</dbReference>
<dbReference type="InterPro" id="IPR010982">
    <property type="entry name" value="Lambda_DNA-bd_dom_sf"/>
</dbReference>
<evidence type="ECO:0000256" key="6">
    <source>
        <dbReference type="ARBA" id="ARBA00023141"/>
    </source>
</evidence>
<dbReference type="PANTHER" id="PTHR21087:SF16">
    <property type="entry name" value="SHIKIMATE KINASE 1, CHLOROPLASTIC"/>
    <property type="match status" value="1"/>
</dbReference>
<dbReference type="Pfam" id="PF01381">
    <property type="entry name" value="HTH_3"/>
    <property type="match status" value="1"/>
</dbReference>
<comment type="pathway">
    <text evidence="7">Metabolic intermediate biosynthesis; chorismate biosynthesis; chorismate from D-erythrose 4-phosphate and phosphoenolpyruvate: step 5/7.</text>
</comment>
<keyword evidence="1 7" id="KW-0028">Amino-acid biosynthesis</keyword>
<dbReference type="EMBL" id="PKUN01000009">
    <property type="protein sequence ID" value="PLX61917.1"/>
    <property type="molecule type" value="Genomic_DNA"/>
</dbReference>
<dbReference type="CDD" id="cd00464">
    <property type="entry name" value="SK"/>
    <property type="match status" value="1"/>
</dbReference>
<keyword evidence="2 7" id="KW-0808">Transferase</keyword>
<dbReference type="GO" id="GO:0003677">
    <property type="term" value="F:DNA binding"/>
    <property type="evidence" value="ECO:0007669"/>
    <property type="project" value="InterPro"/>
</dbReference>
<dbReference type="InterPro" id="IPR000623">
    <property type="entry name" value="Shikimate_kinase/TSH1"/>
</dbReference>
<comment type="catalytic activity">
    <reaction evidence="7">
        <text>shikimate + ATP = 3-phosphoshikimate + ADP + H(+)</text>
        <dbReference type="Rhea" id="RHEA:13121"/>
        <dbReference type="ChEBI" id="CHEBI:15378"/>
        <dbReference type="ChEBI" id="CHEBI:30616"/>
        <dbReference type="ChEBI" id="CHEBI:36208"/>
        <dbReference type="ChEBI" id="CHEBI:145989"/>
        <dbReference type="ChEBI" id="CHEBI:456216"/>
        <dbReference type="EC" id="2.7.1.71"/>
    </reaction>
</comment>
<dbReference type="Proteomes" id="UP000235015">
    <property type="component" value="Unassembled WGS sequence"/>
</dbReference>
<feature type="binding site" evidence="7">
    <location>
        <begin position="134"/>
        <end position="139"/>
    </location>
    <ligand>
        <name>ATP</name>
        <dbReference type="ChEBI" id="CHEBI:30616"/>
    </ligand>
</feature>
<comment type="caution">
    <text evidence="9">The sequence shown here is derived from an EMBL/GenBank/DDBJ whole genome shotgun (WGS) entry which is preliminary data.</text>
</comment>
<evidence type="ECO:0000256" key="4">
    <source>
        <dbReference type="ARBA" id="ARBA00022777"/>
    </source>
</evidence>
<dbReference type="GO" id="GO:0000287">
    <property type="term" value="F:magnesium ion binding"/>
    <property type="evidence" value="ECO:0007669"/>
    <property type="project" value="UniProtKB-UniRule"/>
</dbReference>
<dbReference type="InterPro" id="IPR027417">
    <property type="entry name" value="P-loop_NTPase"/>
</dbReference>
<dbReference type="STRING" id="1111735.GCA_000428045_01850"/>
<protein>
    <recommendedName>
        <fullName evidence="7">Shikimate kinase</fullName>
        <shortName evidence="7">SK</shortName>
        <ecNumber evidence="7">2.7.1.71</ecNumber>
    </recommendedName>
</protein>
<evidence type="ECO:0000256" key="3">
    <source>
        <dbReference type="ARBA" id="ARBA00022741"/>
    </source>
</evidence>
<dbReference type="SUPFAM" id="SSF52540">
    <property type="entry name" value="P-loop containing nucleoside triphosphate hydrolases"/>
    <property type="match status" value="1"/>
</dbReference>
<evidence type="ECO:0000256" key="7">
    <source>
        <dbReference type="HAMAP-Rule" id="MF_00109"/>
    </source>
</evidence>
<dbReference type="HAMAP" id="MF_00109">
    <property type="entry name" value="Shikimate_kinase"/>
    <property type="match status" value="1"/>
</dbReference>
<evidence type="ECO:0000313" key="9">
    <source>
        <dbReference type="EMBL" id="PLX61917.1"/>
    </source>
</evidence>
<dbReference type="CDD" id="cd00093">
    <property type="entry name" value="HTH_XRE"/>
    <property type="match status" value="1"/>
</dbReference>
<dbReference type="InterPro" id="IPR031322">
    <property type="entry name" value="Shikimate/glucono_kinase"/>
</dbReference>
<feature type="domain" description="HTH cro/C1-type" evidence="8">
    <location>
        <begin position="26"/>
        <end position="80"/>
    </location>
</feature>
<dbReference type="Pfam" id="PF01202">
    <property type="entry name" value="SKI"/>
    <property type="match status" value="1"/>
</dbReference>
<feature type="binding site" evidence="7">
    <location>
        <position position="180"/>
    </location>
    <ligand>
        <name>substrate</name>
    </ligand>
</feature>
<dbReference type="GO" id="GO:0005829">
    <property type="term" value="C:cytosol"/>
    <property type="evidence" value="ECO:0007669"/>
    <property type="project" value="TreeGrafter"/>
</dbReference>
<proteinExistence type="inferred from homology"/>
<keyword evidence="7" id="KW-0479">Metal-binding</keyword>
<keyword evidence="4 7" id="KW-0418">Kinase</keyword>
<feature type="binding site" evidence="7">
    <location>
        <position position="242"/>
    </location>
    <ligand>
        <name>ATP</name>
        <dbReference type="ChEBI" id="CHEBI:30616"/>
    </ligand>
</feature>
<keyword evidence="5 7" id="KW-0067">ATP-binding</keyword>
<dbReference type="SMART" id="SM00530">
    <property type="entry name" value="HTH_XRE"/>
    <property type="match status" value="1"/>
</dbReference>
<gene>
    <name evidence="7" type="primary">aroK</name>
    <name evidence="9" type="ORF">C0630_07830</name>
</gene>
<dbReference type="GO" id="GO:0009423">
    <property type="term" value="P:chorismate biosynthetic process"/>
    <property type="evidence" value="ECO:0007669"/>
    <property type="project" value="UniProtKB-UniRule"/>
</dbReference>
<dbReference type="SUPFAM" id="SSF47413">
    <property type="entry name" value="lambda repressor-like DNA-binding domains"/>
    <property type="match status" value="1"/>
</dbReference>
<dbReference type="AlphaFoldDB" id="A0A2N6CX82"/>
<feature type="binding site" evidence="7">
    <location>
        <position position="277"/>
    </location>
    <ligand>
        <name>ATP</name>
        <dbReference type="ChEBI" id="CHEBI:30616"/>
    </ligand>
</feature>
<dbReference type="PRINTS" id="PR01100">
    <property type="entry name" value="SHIKIMTKNASE"/>
</dbReference>
<dbReference type="PANTHER" id="PTHR21087">
    <property type="entry name" value="SHIKIMATE KINASE"/>
    <property type="match status" value="1"/>
</dbReference>
<comment type="subcellular location">
    <subcellularLocation>
        <location evidence="7">Cytoplasm</location>
    </subcellularLocation>
</comment>
<dbReference type="GO" id="GO:0004765">
    <property type="term" value="F:shikimate kinase activity"/>
    <property type="evidence" value="ECO:0007669"/>
    <property type="project" value="UniProtKB-UniRule"/>
</dbReference>
<dbReference type="NCBIfam" id="NF006015">
    <property type="entry name" value="PRK08154.1"/>
    <property type="match status" value="1"/>
</dbReference>
<feature type="binding site" evidence="7">
    <location>
        <position position="203"/>
    </location>
    <ligand>
        <name>substrate</name>
    </ligand>
</feature>
<keyword evidence="7" id="KW-0963">Cytoplasm</keyword>
<dbReference type="Gene3D" id="3.40.50.300">
    <property type="entry name" value="P-loop containing nucleotide triphosphate hydrolases"/>
    <property type="match status" value="1"/>
</dbReference>
<dbReference type="Gene3D" id="1.10.260.40">
    <property type="entry name" value="lambda repressor-like DNA-binding domains"/>
    <property type="match status" value="1"/>
</dbReference>
<evidence type="ECO:0000259" key="8">
    <source>
        <dbReference type="PROSITE" id="PS50943"/>
    </source>
</evidence>
<comment type="function">
    <text evidence="7">Catalyzes the specific phosphorylation of the 3-hydroxyl group of shikimic acid using ATP as a cosubstrate.</text>
</comment>
<keyword evidence="3 7" id="KW-0547">Nucleotide-binding</keyword>
<evidence type="ECO:0000256" key="2">
    <source>
        <dbReference type="ARBA" id="ARBA00022679"/>
    </source>
</evidence>
<dbReference type="InterPro" id="IPR001387">
    <property type="entry name" value="Cro/C1-type_HTH"/>
</dbReference>
<comment type="caution">
    <text evidence="7">Lacks conserved residue(s) required for the propagation of feature annotation.</text>
</comment>
<sequence length="297" mass="33298">MTETINPPTGEDAGIEELTEVVGSRVRSVRSRRGLTRKNLAFHSDVSERYLAQLERGTANVSLSLLSRIANALGVRIGSLLPEQEETCIKYPPLGELIDTFTPEIQEKAFKLLRNAFSPGQGVYRGVALIGMRGSGKSTLGELLAKHFQVPFIRLQNVTSRLAGMDIGELISLTGQGNYRRLELQALQQTITDYRHVVLETGGSLISEAETFRMLREHFYTIWVRALPEDHMNRVIEQCDMRPMAGSQQAMDDLKLILDEREADYRLANFEIMTSGQTIEQSLEVLIQQCAPYLQGN</sequence>
<comment type="similarity">
    <text evidence="7">Belongs to the shikimate kinase family.</text>
</comment>
<dbReference type="EC" id="2.7.1.71" evidence="7"/>
<comment type="subunit">
    <text evidence="7">Monomer.</text>
</comment>
<keyword evidence="6 7" id="KW-0057">Aromatic amino acid biosynthesis</keyword>
<organism evidence="9 10">
    <name type="scientific">Sedimenticola selenatireducens</name>
    <dbReference type="NCBI Taxonomy" id="191960"/>
    <lineage>
        <taxon>Bacteria</taxon>
        <taxon>Pseudomonadati</taxon>
        <taxon>Pseudomonadota</taxon>
        <taxon>Gammaproteobacteria</taxon>
        <taxon>Chromatiales</taxon>
        <taxon>Sedimenticolaceae</taxon>
        <taxon>Sedimenticola</taxon>
    </lineage>
</organism>
<evidence type="ECO:0000256" key="1">
    <source>
        <dbReference type="ARBA" id="ARBA00022605"/>
    </source>
</evidence>
<dbReference type="RefSeq" id="WP_273438686.1">
    <property type="nucleotide sequence ID" value="NZ_PKUN01000009.1"/>
</dbReference>
<evidence type="ECO:0000313" key="10">
    <source>
        <dbReference type="Proteomes" id="UP000235015"/>
    </source>
</evidence>
<keyword evidence="7" id="KW-0460">Magnesium</keyword>
<evidence type="ECO:0000256" key="5">
    <source>
        <dbReference type="ARBA" id="ARBA00022840"/>
    </source>
</evidence>
<dbReference type="PROSITE" id="PS50943">
    <property type="entry name" value="HTH_CROC1"/>
    <property type="match status" value="1"/>
</dbReference>
<feature type="binding site" evidence="7">
    <location>
        <position position="261"/>
    </location>
    <ligand>
        <name>substrate</name>
    </ligand>
</feature>
<dbReference type="GO" id="GO:0005524">
    <property type="term" value="F:ATP binding"/>
    <property type="evidence" value="ECO:0007669"/>
    <property type="project" value="UniProtKB-UniRule"/>
</dbReference>
<comment type="cofactor">
    <cofactor evidence="7">
        <name>Mg(2+)</name>
        <dbReference type="ChEBI" id="CHEBI:18420"/>
    </cofactor>
    <text evidence="7">Binds 1 Mg(2+) ion per subunit.</text>
</comment>
<name>A0A2N6CX82_9GAMM</name>
<feature type="binding site" evidence="7">
    <location>
        <position position="138"/>
    </location>
    <ligand>
        <name>Mg(2+)</name>
        <dbReference type="ChEBI" id="CHEBI:18420"/>
    </ligand>
</feature>
<dbReference type="UniPathway" id="UPA00053">
    <property type="reaction ID" value="UER00088"/>
</dbReference>
<dbReference type="GO" id="GO:0009073">
    <property type="term" value="P:aromatic amino acid family biosynthetic process"/>
    <property type="evidence" value="ECO:0007669"/>
    <property type="project" value="UniProtKB-KW"/>
</dbReference>
<reference evidence="9 10" key="1">
    <citation type="submission" date="2017-11" db="EMBL/GenBank/DDBJ databases">
        <title>Genome-resolved metagenomics identifies genetic mobility, metabolic interactions, and unexpected diversity in perchlorate-reducing communities.</title>
        <authorList>
            <person name="Barnum T.P."/>
            <person name="Figueroa I.A."/>
            <person name="Carlstrom C.I."/>
            <person name="Lucas L.N."/>
            <person name="Engelbrektson A.L."/>
            <person name="Coates J.D."/>
        </authorList>
    </citation>
    <scope>NUCLEOTIDE SEQUENCE [LARGE SCALE GENOMIC DNA]</scope>
    <source>
        <strain evidence="9">BM301</strain>
    </source>
</reference>